<keyword evidence="1" id="KW-0812">Transmembrane</keyword>
<keyword evidence="3" id="KW-1185">Reference proteome</keyword>
<dbReference type="EMBL" id="CAJJDN010000179">
    <property type="protein sequence ID" value="CAD8127690.1"/>
    <property type="molecule type" value="Genomic_DNA"/>
</dbReference>
<accession>A0A8S1RKL4</accession>
<sequence>MDKPSLFSEYMSILQKTPLCRSSEQQINIQVSQRLLHSSDNQNNTLQQSYKDVFQYSISEQQKQEKYNCVFSTASIFLFEKCEDPQLFQQKEVNILSTGIGFGVLTLINYYKRKATVIAKDNFIFAFIKKHHNKSISYNQDMAQIQNQISFFFSFLFFNSLSIILNLYLLIFQSTNIQTKYEFYIQFYVFKKGDFQVLSIYIEYQDDFQLHNFALFIAFKFLIKFFQ</sequence>
<proteinExistence type="predicted"/>
<name>A0A8S1RKL4_9CILI</name>
<evidence type="ECO:0000313" key="2">
    <source>
        <dbReference type="EMBL" id="CAD8127690.1"/>
    </source>
</evidence>
<dbReference type="Proteomes" id="UP000692954">
    <property type="component" value="Unassembled WGS sequence"/>
</dbReference>
<protein>
    <recommendedName>
        <fullName evidence="4">Transmembrane protein</fullName>
    </recommendedName>
</protein>
<dbReference type="AlphaFoldDB" id="A0A8S1RKL4"/>
<comment type="caution">
    <text evidence="2">The sequence shown here is derived from an EMBL/GenBank/DDBJ whole genome shotgun (WGS) entry which is preliminary data.</text>
</comment>
<evidence type="ECO:0000256" key="1">
    <source>
        <dbReference type="SAM" id="Phobius"/>
    </source>
</evidence>
<organism evidence="2 3">
    <name type="scientific">Paramecium sonneborni</name>
    <dbReference type="NCBI Taxonomy" id="65129"/>
    <lineage>
        <taxon>Eukaryota</taxon>
        <taxon>Sar</taxon>
        <taxon>Alveolata</taxon>
        <taxon>Ciliophora</taxon>
        <taxon>Intramacronucleata</taxon>
        <taxon>Oligohymenophorea</taxon>
        <taxon>Peniculida</taxon>
        <taxon>Parameciidae</taxon>
        <taxon>Paramecium</taxon>
    </lineage>
</organism>
<keyword evidence="1" id="KW-1133">Transmembrane helix</keyword>
<keyword evidence="1" id="KW-0472">Membrane</keyword>
<feature type="transmembrane region" description="Helical" evidence="1">
    <location>
        <begin position="149"/>
        <end position="171"/>
    </location>
</feature>
<evidence type="ECO:0008006" key="4">
    <source>
        <dbReference type="Google" id="ProtNLM"/>
    </source>
</evidence>
<evidence type="ECO:0000313" key="3">
    <source>
        <dbReference type="Proteomes" id="UP000692954"/>
    </source>
</evidence>
<gene>
    <name evidence="2" type="ORF">PSON_ATCC_30995.1.T1790016</name>
</gene>
<reference evidence="2" key="1">
    <citation type="submission" date="2021-01" db="EMBL/GenBank/DDBJ databases">
        <authorList>
            <consortium name="Genoscope - CEA"/>
            <person name="William W."/>
        </authorList>
    </citation>
    <scope>NUCLEOTIDE SEQUENCE</scope>
</reference>